<dbReference type="Pfam" id="PF08750">
    <property type="entry name" value="CNP1"/>
    <property type="match status" value="1"/>
</dbReference>
<feature type="chain" id="PRO_5016587780" description="CNP1-like uncharacterized domain-containing protein" evidence="1">
    <location>
        <begin position="26"/>
        <end position="190"/>
    </location>
</feature>
<evidence type="ECO:0000256" key="1">
    <source>
        <dbReference type="SAM" id="SignalP"/>
    </source>
</evidence>
<dbReference type="EMBL" id="QFXE01000008">
    <property type="protein sequence ID" value="RDH86616.1"/>
    <property type="molecule type" value="Genomic_DNA"/>
</dbReference>
<evidence type="ECO:0000313" key="3">
    <source>
        <dbReference type="EMBL" id="RDH86616.1"/>
    </source>
</evidence>
<sequence>MNSRKTMRYRYLPLLLLALPLLLSAKDRPFIDQPTDRPNLKVEEYVWEEGEVTLPNDLNEDQLTEFQVTDSSGRFRFFIDHSTLQPGEDNAIRVLLAIRSNRGALNTSYEGFRCGAREYKVYAYGSHKGLKALKKPLWKKITVSGSDNYRHTLYSHYLCDLNKGVPLEPSNIIHYMKQPTRVEQTPFFND</sequence>
<name>A0A370DNX3_9GAMM</name>
<evidence type="ECO:0000259" key="2">
    <source>
        <dbReference type="Pfam" id="PF08750"/>
    </source>
</evidence>
<evidence type="ECO:0000313" key="4">
    <source>
        <dbReference type="Proteomes" id="UP000254771"/>
    </source>
</evidence>
<accession>A0A370DNX3</accession>
<dbReference type="AlphaFoldDB" id="A0A370DNX3"/>
<proteinExistence type="predicted"/>
<protein>
    <recommendedName>
        <fullName evidence="2">CNP1-like uncharacterized domain-containing protein</fullName>
    </recommendedName>
</protein>
<comment type="caution">
    <text evidence="3">The sequence shown here is derived from an EMBL/GenBank/DDBJ whole genome shotgun (WGS) entry which is preliminary data.</text>
</comment>
<dbReference type="InterPro" id="IPR014861">
    <property type="entry name" value="CNP1-like_dom"/>
</dbReference>
<feature type="signal peptide" evidence="1">
    <location>
        <begin position="1"/>
        <end position="25"/>
    </location>
</feature>
<gene>
    <name evidence="3" type="ORF">DIZ78_06830</name>
</gene>
<keyword evidence="4" id="KW-1185">Reference proteome</keyword>
<reference evidence="3 4" key="1">
    <citation type="journal article" date="2018" name="ISME J.">
        <title>Endosymbiont genomes yield clues of tubeworm success.</title>
        <authorList>
            <person name="Li Y."/>
            <person name="Liles M.R."/>
            <person name="Halanych K.M."/>
        </authorList>
    </citation>
    <scope>NUCLEOTIDE SEQUENCE [LARGE SCALE GENOMIC DNA]</scope>
    <source>
        <strain evidence="3">A1462</strain>
    </source>
</reference>
<feature type="domain" description="CNP1-like uncharacterised" evidence="2">
    <location>
        <begin position="44"/>
        <end position="176"/>
    </location>
</feature>
<dbReference type="Proteomes" id="UP000254771">
    <property type="component" value="Unassembled WGS sequence"/>
</dbReference>
<organism evidence="3 4">
    <name type="scientific">endosymbiont of Escarpia spicata</name>
    <dbReference type="NCBI Taxonomy" id="2200908"/>
    <lineage>
        <taxon>Bacteria</taxon>
        <taxon>Pseudomonadati</taxon>
        <taxon>Pseudomonadota</taxon>
        <taxon>Gammaproteobacteria</taxon>
        <taxon>sulfur-oxidizing symbionts</taxon>
    </lineage>
</organism>
<keyword evidence="1" id="KW-0732">Signal</keyword>